<keyword evidence="2" id="KW-1185">Reference proteome</keyword>
<comment type="caution">
    <text evidence="1">The sequence shown here is derived from an EMBL/GenBank/DDBJ whole genome shotgun (WGS) entry which is preliminary data.</text>
</comment>
<reference evidence="1 2" key="1">
    <citation type="journal article" date="2018" name="Sci. Rep.">
        <title>Genomic signatures of local adaptation to the degree of environmental predictability in rotifers.</title>
        <authorList>
            <person name="Franch-Gras L."/>
            <person name="Hahn C."/>
            <person name="Garcia-Roger E.M."/>
            <person name="Carmona M.J."/>
            <person name="Serra M."/>
            <person name="Gomez A."/>
        </authorList>
    </citation>
    <scope>NUCLEOTIDE SEQUENCE [LARGE SCALE GENOMIC DNA]</scope>
    <source>
        <strain evidence="1">HYR1</strain>
    </source>
</reference>
<evidence type="ECO:0000313" key="1">
    <source>
        <dbReference type="EMBL" id="RNA19417.1"/>
    </source>
</evidence>
<dbReference type="AlphaFoldDB" id="A0A3M7R770"/>
<accession>A0A3M7R770</accession>
<gene>
    <name evidence="1" type="ORF">BpHYR1_012308</name>
</gene>
<protein>
    <submittedName>
        <fullName evidence="1">Uncharacterized protein</fullName>
    </submittedName>
</protein>
<dbReference type="EMBL" id="REGN01004047">
    <property type="protein sequence ID" value="RNA19417.1"/>
    <property type="molecule type" value="Genomic_DNA"/>
</dbReference>
<sequence>MKSKVIVFLCHLQISDVIIYQKNAIVLDWDLSCLIKVAAAKVQMQLFAVCVGLESVHHVTDQLLLWRISNYTSVYIGAFEQLGQQVSETGPHKLGKLFSRVGPLAARVDADQSAVEVERDQPDSHGAQQRHRVHHQTGLVEAHLRARLQLICAPIIENIERESECVEWCVEAISIRKFLMEFLIRSADLILGSLVILLQVQALLIIVNTKEEIFAKIERKILIYGKSIALDNPRLNRSFEAVKYNYEPELKSFG</sequence>
<organism evidence="1 2">
    <name type="scientific">Brachionus plicatilis</name>
    <name type="common">Marine rotifer</name>
    <name type="synonym">Brachionus muelleri</name>
    <dbReference type="NCBI Taxonomy" id="10195"/>
    <lineage>
        <taxon>Eukaryota</taxon>
        <taxon>Metazoa</taxon>
        <taxon>Spiralia</taxon>
        <taxon>Gnathifera</taxon>
        <taxon>Rotifera</taxon>
        <taxon>Eurotatoria</taxon>
        <taxon>Monogononta</taxon>
        <taxon>Pseudotrocha</taxon>
        <taxon>Ploima</taxon>
        <taxon>Brachionidae</taxon>
        <taxon>Brachionus</taxon>
    </lineage>
</organism>
<evidence type="ECO:0000313" key="2">
    <source>
        <dbReference type="Proteomes" id="UP000276133"/>
    </source>
</evidence>
<name>A0A3M7R770_BRAPC</name>
<proteinExistence type="predicted"/>
<dbReference type="Proteomes" id="UP000276133">
    <property type="component" value="Unassembled WGS sequence"/>
</dbReference>